<dbReference type="Proteomes" id="UP000015453">
    <property type="component" value="Unassembled WGS sequence"/>
</dbReference>
<feature type="non-terminal residue" evidence="1">
    <location>
        <position position="1"/>
    </location>
</feature>
<name>S8E2W1_9LAMI</name>
<gene>
    <name evidence="1" type="ORF">M569_04743</name>
</gene>
<organism evidence="1 2">
    <name type="scientific">Genlisea aurea</name>
    <dbReference type="NCBI Taxonomy" id="192259"/>
    <lineage>
        <taxon>Eukaryota</taxon>
        <taxon>Viridiplantae</taxon>
        <taxon>Streptophyta</taxon>
        <taxon>Embryophyta</taxon>
        <taxon>Tracheophyta</taxon>
        <taxon>Spermatophyta</taxon>
        <taxon>Magnoliopsida</taxon>
        <taxon>eudicotyledons</taxon>
        <taxon>Gunneridae</taxon>
        <taxon>Pentapetalae</taxon>
        <taxon>asterids</taxon>
        <taxon>lamiids</taxon>
        <taxon>Lamiales</taxon>
        <taxon>Lentibulariaceae</taxon>
        <taxon>Genlisea</taxon>
    </lineage>
</organism>
<evidence type="ECO:0000313" key="2">
    <source>
        <dbReference type="Proteomes" id="UP000015453"/>
    </source>
</evidence>
<sequence>KKIRVMFHWFLPKLLGQKVPRNQHLRCTNSLSNNVKMQLRCMGSFRPAIPCSHLHKQFNFTELILETVKQSLHHSCTSELT</sequence>
<dbReference type="AlphaFoldDB" id="S8E2W1"/>
<proteinExistence type="predicted"/>
<keyword evidence="2" id="KW-1185">Reference proteome</keyword>
<protein>
    <submittedName>
        <fullName evidence="1">Uncharacterized protein</fullName>
    </submittedName>
</protein>
<evidence type="ECO:0000313" key="1">
    <source>
        <dbReference type="EMBL" id="EPS70023.1"/>
    </source>
</evidence>
<accession>S8E2W1</accession>
<comment type="caution">
    <text evidence="1">The sequence shown here is derived from an EMBL/GenBank/DDBJ whole genome shotgun (WGS) entry which is preliminary data.</text>
</comment>
<dbReference type="EMBL" id="AUSU01001852">
    <property type="protein sequence ID" value="EPS70023.1"/>
    <property type="molecule type" value="Genomic_DNA"/>
</dbReference>
<reference evidence="1 2" key="1">
    <citation type="journal article" date="2013" name="BMC Genomics">
        <title>The miniature genome of a carnivorous plant Genlisea aurea contains a low number of genes and short non-coding sequences.</title>
        <authorList>
            <person name="Leushkin E.V."/>
            <person name="Sutormin R.A."/>
            <person name="Nabieva E.R."/>
            <person name="Penin A.A."/>
            <person name="Kondrashov A.S."/>
            <person name="Logacheva M.D."/>
        </authorList>
    </citation>
    <scope>NUCLEOTIDE SEQUENCE [LARGE SCALE GENOMIC DNA]</scope>
</reference>